<keyword evidence="1" id="KW-0175">Coiled coil</keyword>
<dbReference type="Proteomes" id="UP001378592">
    <property type="component" value="Unassembled WGS sequence"/>
</dbReference>
<feature type="region of interest" description="Disordered" evidence="2">
    <location>
        <begin position="503"/>
        <end position="583"/>
    </location>
</feature>
<evidence type="ECO:0000256" key="1">
    <source>
        <dbReference type="SAM" id="Coils"/>
    </source>
</evidence>
<evidence type="ECO:0000256" key="2">
    <source>
        <dbReference type="SAM" id="MobiDB-lite"/>
    </source>
</evidence>
<feature type="compositionally biased region" description="Basic and acidic residues" evidence="2">
    <location>
        <begin position="1"/>
        <end position="16"/>
    </location>
</feature>
<accession>A0AAN9VCK1</accession>
<feature type="compositionally biased region" description="Basic and acidic residues" evidence="2">
    <location>
        <begin position="123"/>
        <end position="146"/>
    </location>
</feature>
<feature type="compositionally biased region" description="Polar residues" evidence="2">
    <location>
        <begin position="571"/>
        <end position="583"/>
    </location>
</feature>
<sequence length="583" mass="66198">MAGSQDYREPRQIRSDEDSEGDAGDEILRRMENLGLHEAEEVREPTADRTESAETTPEQPSQRTEEQTMQTLMQALLGNFARHIGIQVENQGRKLSEKIEKSDERMQKLSEETKEQSQNLAAEIKEQSRKLEDQGRKSEEQSRKSEELVQKLAAETKEQSEKLAVEIKEQSRKSEEQIQKLAEKIDNQTTIFNEKFEQFQQSIMSEVVGKCDELRGEIAVQVATCTQLIEERHAEVGARIDSISTEIQKKDEENKARFGEIQNEVQEVRGQVTEISANTKRQVEEQVTRKLEEQERKIQELREIAESKVGGGACRGSNINIPASLRFSGHPNENPNAFIKSLQSFFVLSNVREAHKTLLLHQALEGNAKAWLETLCPMPNSFDEFVVRFLDRYWGKEQQMNFKISLMSGYYRTSSGTMRDYAARKIAALKMCSPPVADEEIICILTRHFPLSIQNLLRSVDVKDVEKFQILLGNYDLTFENMNQTPKTTKSNINAMQVIQDTVVSSSKKGGSKNKGESRQHGQDARPRNEGTASGELRGQGYGDEQPRTSRNAHNFQRARSRSPRNEISTRNRTGPGNTPSSS</sequence>
<feature type="region of interest" description="Disordered" evidence="2">
    <location>
        <begin position="1"/>
        <end position="68"/>
    </location>
</feature>
<feature type="coiled-coil region" evidence="1">
    <location>
        <begin position="277"/>
        <end position="308"/>
    </location>
</feature>
<feature type="compositionally biased region" description="Polar residues" evidence="2">
    <location>
        <begin position="53"/>
        <end position="68"/>
    </location>
</feature>
<protein>
    <recommendedName>
        <fullName evidence="5">Retrotransposon gag domain-containing protein</fullName>
    </recommendedName>
</protein>
<feature type="region of interest" description="Disordered" evidence="2">
    <location>
        <begin position="95"/>
        <end position="146"/>
    </location>
</feature>
<gene>
    <name evidence="3" type="ORF">R5R35_003598</name>
</gene>
<evidence type="ECO:0000313" key="3">
    <source>
        <dbReference type="EMBL" id="KAK7794583.1"/>
    </source>
</evidence>
<keyword evidence="4" id="KW-1185">Reference proteome</keyword>
<name>A0AAN9VCK1_9ORTH</name>
<evidence type="ECO:0000313" key="4">
    <source>
        <dbReference type="Proteomes" id="UP001378592"/>
    </source>
</evidence>
<proteinExistence type="predicted"/>
<reference evidence="3 4" key="1">
    <citation type="submission" date="2024-03" db="EMBL/GenBank/DDBJ databases">
        <title>The genome assembly and annotation of the cricket Gryllus longicercus Weissman &amp; Gray.</title>
        <authorList>
            <person name="Szrajer S."/>
            <person name="Gray D."/>
            <person name="Ylla G."/>
        </authorList>
    </citation>
    <scope>NUCLEOTIDE SEQUENCE [LARGE SCALE GENOMIC DNA]</scope>
    <source>
        <strain evidence="3">DAG 2021-001</strain>
        <tissue evidence="3">Whole body minus gut</tissue>
    </source>
</reference>
<evidence type="ECO:0008006" key="5">
    <source>
        <dbReference type="Google" id="ProtNLM"/>
    </source>
</evidence>
<comment type="caution">
    <text evidence="3">The sequence shown here is derived from an EMBL/GenBank/DDBJ whole genome shotgun (WGS) entry which is preliminary data.</text>
</comment>
<feature type="compositionally biased region" description="Basic and acidic residues" evidence="2">
    <location>
        <begin position="514"/>
        <end position="529"/>
    </location>
</feature>
<dbReference type="AlphaFoldDB" id="A0AAN9VCK1"/>
<feature type="compositionally biased region" description="Basic and acidic residues" evidence="2">
    <location>
        <begin position="26"/>
        <end position="52"/>
    </location>
</feature>
<feature type="compositionally biased region" description="Basic and acidic residues" evidence="2">
    <location>
        <begin position="95"/>
        <end position="115"/>
    </location>
</feature>
<dbReference type="EMBL" id="JAZDUA010000328">
    <property type="protein sequence ID" value="KAK7794583.1"/>
    <property type="molecule type" value="Genomic_DNA"/>
</dbReference>
<organism evidence="3 4">
    <name type="scientific">Gryllus longicercus</name>
    <dbReference type="NCBI Taxonomy" id="2509291"/>
    <lineage>
        <taxon>Eukaryota</taxon>
        <taxon>Metazoa</taxon>
        <taxon>Ecdysozoa</taxon>
        <taxon>Arthropoda</taxon>
        <taxon>Hexapoda</taxon>
        <taxon>Insecta</taxon>
        <taxon>Pterygota</taxon>
        <taxon>Neoptera</taxon>
        <taxon>Polyneoptera</taxon>
        <taxon>Orthoptera</taxon>
        <taxon>Ensifera</taxon>
        <taxon>Gryllidea</taxon>
        <taxon>Grylloidea</taxon>
        <taxon>Gryllidae</taxon>
        <taxon>Gryllinae</taxon>
        <taxon>Gryllus</taxon>
    </lineage>
</organism>